<protein>
    <submittedName>
        <fullName evidence="2">Uncharacterized protein</fullName>
    </submittedName>
</protein>
<accession>A0AAJ0C9L1</accession>
<evidence type="ECO:0000256" key="1">
    <source>
        <dbReference type="SAM" id="MobiDB-lite"/>
    </source>
</evidence>
<evidence type="ECO:0000313" key="2">
    <source>
        <dbReference type="EMBL" id="KAK1771232.1"/>
    </source>
</evidence>
<organism evidence="2 3">
    <name type="scientific">Phialemonium atrogriseum</name>
    <dbReference type="NCBI Taxonomy" id="1093897"/>
    <lineage>
        <taxon>Eukaryota</taxon>
        <taxon>Fungi</taxon>
        <taxon>Dikarya</taxon>
        <taxon>Ascomycota</taxon>
        <taxon>Pezizomycotina</taxon>
        <taxon>Sordariomycetes</taxon>
        <taxon>Sordariomycetidae</taxon>
        <taxon>Cephalothecales</taxon>
        <taxon>Cephalothecaceae</taxon>
        <taxon>Phialemonium</taxon>
    </lineage>
</organism>
<dbReference type="GeneID" id="85309069"/>
<keyword evidence="3" id="KW-1185">Reference proteome</keyword>
<dbReference type="AlphaFoldDB" id="A0AAJ0C9L1"/>
<sequence length="206" mass="23243">MERSGCVVMGGQHDSSMEWEERVDTLVDDFVKARQQRSEAFLSETRRELAMLILKSLSDSIDKLKCGEANWERTLHRCLTTEKTRKILPATEPGALLKEIDSFGELHQFVEQALGSSMAGLELQEAVGGGHIGELTSTKTEGDRPLMLPFSIPIASDTDRKWKRKNVFDQEPSAPPAKRAELSPQHPSNPLWYDLIEKRKKGLLKR</sequence>
<feature type="region of interest" description="Disordered" evidence="1">
    <location>
        <begin position="167"/>
        <end position="191"/>
    </location>
</feature>
<gene>
    <name evidence="2" type="ORF">QBC33DRAFT_512008</name>
</gene>
<dbReference type="EMBL" id="MU838999">
    <property type="protein sequence ID" value="KAK1771232.1"/>
    <property type="molecule type" value="Genomic_DNA"/>
</dbReference>
<reference evidence="2" key="1">
    <citation type="submission" date="2023-06" db="EMBL/GenBank/DDBJ databases">
        <title>Genome-scale phylogeny and comparative genomics of the fungal order Sordariales.</title>
        <authorList>
            <consortium name="Lawrence Berkeley National Laboratory"/>
            <person name="Hensen N."/>
            <person name="Bonometti L."/>
            <person name="Westerberg I."/>
            <person name="Brannstrom I.O."/>
            <person name="Guillou S."/>
            <person name="Cros-Aarteil S."/>
            <person name="Calhoun S."/>
            <person name="Haridas S."/>
            <person name="Kuo A."/>
            <person name="Mondo S."/>
            <person name="Pangilinan J."/>
            <person name="Riley R."/>
            <person name="Labutti K."/>
            <person name="Andreopoulos B."/>
            <person name="Lipzen A."/>
            <person name="Chen C."/>
            <person name="Yanf M."/>
            <person name="Daum C."/>
            <person name="Ng V."/>
            <person name="Clum A."/>
            <person name="Steindorff A."/>
            <person name="Ohm R."/>
            <person name="Martin F."/>
            <person name="Silar P."/>
            <person name="Natvig D."/>
            <person name="Lalanne C."/>
            <person name="Gautier V."/>
            <person name="Ament-Velasquez S.L."/>
            <person name="Kruys A."/>
            <person name="Hutchinson M.I."/>
            <person name="Powell A.J."/>
            <person name="Barry K."/>
            <person name="Miller A.N."/>
            <person name="Grigoriev I.V."/>
            <person name="Debuchy R."/>
            <person name="Gladieux P."/>
            <person name="Thoren M.H."/>
            <person name="Johannesson H."/>
        </authorList>
    </citation>
    <scope>NUCLEOTIDE SEQUENCE</scope>
    <source>
        <strain evidence="2">8032-3</strain>
    </source>
</reference>
<proteinExistence type="predicted"/>
<comment type="caution">
    <text evidence="2">The sequence shown here is derived from an EMBL/GenBank/DDBJ whole genome shotgun (WGS) entry which is preliminary data.</text>
</comment>
<dbReference type="Proteomes" id="UP001244011">
    <property type="component" value="Unassembled WGS sequence"/>
</dbReference>
<evidence type="ECO:0000313" key="3">
    <source>
        <dbReference type="Proteomes" id="UP001244011"/>
    </source>
</evidence>
<dbReference type="RefSeq" id="XP_060287445.1">
    <property type="nucleotide sequence ID" value="XM_060425882.1"/>
</dbReference>
<name>A0AAJ0C9L1_9PEZI</name>